<feature type="region of interest" description="Disordered" evidence="1">
    <location>
        <begin position="342"/>
        <end position="385"/>
    </location>
</feature>
<gene>
    <name evidence="2" type="ORF">ARMOST_16946</name>
</gene>
<dbReference type="Proteomes" id="UP000219338">
    <property type="component" value="Unassembled WGS sequence"/>
</dbReference>
<proteinExistence type="predicted"/>
<evidence type="ECO:0000313" key="3">
    <source>
        <dbReference type="Proteomes" id="UP000219338"/>
    </source>
</evidence>
<evidence type="ECO:0000256" key="1">
    <source>
        <dbReference type="SAM" id="MobiDB-lite"/>
    </source>
</evidence>
<dbReference type="AlphaFoldDB" id="A0A284RXN9"/>
<feature type="compositionally biased region" description="Polar residues" evidence="1">
    <location>
        <begin position="167"/>
        <end position="181"/>
    </location>
</feature>
<evidence type="ECO:0000313" key="2">
    <source>
        <dbReference type="EMBL" id="SJL13502.1"/>
    </source>
</evidence>
<name>A0A284RXN9_ARMOS</name>
<sequence>MLPQFGEYFTFRLDPVASLKSLNDAEVTEACKALGNGKTYVASVINLLSFPVPGAEYVSVALTLVSKGLPEGLPESFITPDMSVAILPNTSNPLSRPPLEPSVPLPWSDCYHPTQSMTTCRIKNDIILGKPWPPPKCHIDGHAQNLLGGTYFYEDADRREALRQAQEPLSSSDQPEASSVISPLPEPKSDAHSDYGASIKEPEDEGSVATFDVQSKYSESPSAASEGCESRKSTQNRPFSFKSFFRGLFRKMLPCVPCLRGTFGGDDGSSVLSFDPYAVIGNLFGPPPEDTMPVIVVSKDLKSVQEINNPWDFFRELDALKRIEEQHHGRVKAKTEAAIESARQKDEQLHARLQGKMPQHESITGDTSRASVSSVSKDATSAVNA</sequence>
<dbReference type="OrthoDB" id="3053346at2759"/>
<feature type="compositionally biased region" description="Polar residues" evidence="1">
    <location>
        <begin position="212"/>
        <end position="223"/>
    </location>
</feature>
<dbReference type="STRING" id="47428.A0A284RXN9"/>
<keyword evidence="3" id="KW-1185">Reference proteome</keyword>
<reference evidence="3" key="1">
    <citation type="journal article" date="2017" name="Nat. Ecol. Evol.">
        <title>Genome expansion and lineage-specific genetic innovations in the forest pathogenic fungi Armillaria.</title>
        <authorList>
            <person name="Sipos G."/>
            <person name="Prasanna A.N."/>
            <person name="Walter M.C."/>
            <person name="O'Connor E."/>
            <person name="Balint B."/>
            <person name="Krizsan K."/>
            <person name="Kiss B."/>
            <person name="Hess J."/>
            <person name="Varga T."/>
            <person name="Slot J."/>
            <person name="Riley R."/>
            <person name="Boka B."/>
            <person name="Rigling D."/>
            <person name="Barry K."/>
            <person name="Lee J."/>
            <person name="Mihaltcheva S."/>
            <person name="LaButti K."/>
            <person name="Lipzen A."/>
            <person name="Waldron R."/>
            <person name="Moloney N.M."/>
            <person name="Sperisen C."/>
            <person name="Kredics L."/>
            <person name="Vagvoelgyi C."/>
            <person name="Patrignani A."/>
            <person name="Fitzpatrick D."/>
            <person name="Nagy I."/>
            <person name="Doyle S."/>
            <person name="Anderson J.B."/>
            <person name="Grigoriev I.V."/>
            <person name="Gueldener U."/>
            <person name="Muensterkoetter M."/>
            <person name="Nagy L.G."/>
        </authorList>
    </citation>
    <scope>NUCLEOTIDE SEQUENCE [LARGE SCALE GENOMIC DNA]</scope>
    <source>
        <strain evidence="3">C18/9</strain>
    </source>
</reference>
<accession>A0A284RXN9</accession>
<dbReference type="OMA" id="CHIDGHA"/>
<feature type="compositionally biased region" description="Polar residues" evidence="1">
    <location>
        <begin position="361"/>
        <end position="385"/>
    </location>
</feature>
<protein>
    <submittedName>
        <fullName evidence="2">Uncharacterized protein</fullName>
    </submittedName>
</protein>
<feature type="region of interest" description="Disordered" evidence="1">
    <location>
        <begin position="163"/>
        <end position="235"/>
    </location>
</feature>
<dbReference type="EMBL" id="FUEG01000020">
    <property type="protein sequence ID" value="SJL13502.1"/>
    <property type="molecule type" value="Genomic_DNA"/>
</dbReference>
<organism evidence="2 3">
    <name type="scientific">Armillaria ostoyae</name>
    <name type="common">Armillaria root rot fungus</name>
    <dbReference type="NCBI Taxonomy" id="47428"/>
    <lineage>
        <taxon>Eukaryota</taxon>
        <taxon>Fungi</taxon>
        <taxon>Dikarya</taxon>
        <taxon>Basidiomycota</taxon>
        <taxon>Agaricomycotina</taxon>
        <taxon>Agaricomycetes</taxon>
        <taxon>Agaricomycetidae</taxon>
        <taxon>Agaricales</taxon>
        <taxon>Marasmiineae</taxon>
        <taxon>Physalacriaceae</taxon>
        <taxon>Armillaria</taxon>
    </lineage>
</organism>